<evidence type="ECO:0000256" key="7">
    <source>
        <dbReference type="ARBA" id="ARBA00022777"/>
    </source>
</evidence>
<proteinExistence type="predicted"/>
<dbReference type="InterPro" id="IPR050629">
    <property type="entry name" value="STE20/SPS1-PAK"/>
</dbReference>
<name>A0A8E0VJ37_9TREM</name>
<dbReference type="GO" id="GO:0004674">
    <property type="term" value="F:protein serine/threonine kinase activity"/>
    <property type="evidence" value="ECO:0007669"/>
    <property type="project" value="UniProtKB-KW"/>
</dbReference>
<evidence type="ECO:0000256" key="4">
    <source>
        <dbReference type="ARBA" id="ARBA00022527"/>
    </source>
</evidence>
<feature type="region of interest" description="Disordered" evidence="11">
    <location>
        <begin position="93"/>
        <end position="167"/>
    </location>
</feature>
<protein>
    <recommendedName>
        <fullName evidence="2">non-specific serine/threonine protein kinase</fullName>
        <ecNumber evidence="2">2.7.11.1</ecNumber>
    </recommendedName>
</protein>
<accession>A0A8E0VJ37</accession>
<keyword evidence="8" id="KW-0067">ATP-binding</keyword>
<dbReference type="Pfam" id="PF12202">
    <property type="entry name" value="OSR1_C"/>
    <property type="match status" value="1"/>
</dbReference>
<dbReference type="GO" id="GO:0005737">
    <property type="term" value="C:cytoplasm"/>
    <property type="evidence" value="ECO:0007669"/>
    <property type="project" value="UniProtKB-SubCell"/>
</dbReference>
<evidence type="ECO:0000256" key="11">
    <source>
        <dbReference type="SAM" id="MobiDB-lite"/>
    </source>
</evidence>
<comment type="caution">
    <text evidence="13">The sequence shown here is derived from an EMBL/GenBank/DDBJ whole genome shotgun (WGS) entry which is preliminary data.</text>
</comment>
<comment type="catalytic activity">
    <reaction evidence="10">
        <text>L-seryl-[protein] + ATP = O-phospho-L-seryl-[protein] + ADP + H(+)</text>
        <dbReference type="Rhea" id="RHEA:17989"/>
        <dbReference type="Rhea" id="RHEA-COMP:9863"/>
        <dbReference type="Rhea" id="RHEA-COMP:11604"/>
        <dbReference type="ChEBI" id="CHEBI:15378"/>
        <dbReference type="ChEBI" id="CHEBI:29999"/>
        <dbReference type="ChEBI" id="CHEBI:30616"/>
        <dbReference type="ChEBI" id="CHEBI:83421"/>
        <dbReference type="ChEBI" id="CHEBI:456216"/>
        <dbReference type="EC" id="2.7.11.1"/>
    </reaction>
</comment>
<evidence type="ECO:0000256" key="10">
    <source>
        <dbReference type="ARBA" id="ARBA00048679"/>
    </source>
</evidence>
<evidence type="ECO:0000256" key="5">
    <source>
        <dbReference type="ARBA" id="ARBA00022679"/>
    </source>
</evidence>
<dbReference type="GO" id="GO:0005524">
    <property type="term" value="F:ATP binding"/>
    <property type="evidence" value="ECO:0007669"/>
    <property type="project" value="UniProtKB-KW"/>
</dbReference>
<comment type="subcellular location">
    <subcellularLocation>
        <location evidence="1">Cytoplasm</location>
    </subcellularLocation>
</comment>
<evidence type="ECO:0000259" key="12">
    <source>
        <dbReference type="Pfam" id="PF12202"/>
    </source>
</evidence>
<evidence type="ECO:0000256" key="3">
    <source>
        <dbReference type="ARBA" id="ARBA00022490"/>
    </source>
</evidence>
<evidence type="ECO:0000256" key="6">
    <source>
        <dbReference type="ARBA" id="ARBA00022741"/>
    </source>
</evidence>
<feature type="compositionally biased region" description="Basic and acidic residues" evidence="11">
    <location>
        <begin position="100"/>
        <end position="112"/>
    </location>
</feature>
<sequence>MATGQAPYAKYAPMKVLMLTLQNDPPDIDTVATVSNQYINYGQKFRKFTRACLLKDPGQRLSARELLGHTYIKAKAKDRELLCRVLLGGEIPPPVARISKHSDDRSERRDPKNNSTEWNFDTIGRASAQHGLDSEEDSDEMDAAQGTGAHHSGSGAPETITHTAAPGSPGAFAAAAASVAASQMAATTGNSRTAIASPNATGHNEYADGAGAGNSGWGSLPPAPACTPVSPDGADAVGGMANAFIPPLDSATDNQEVVPGECDMSSGPSYRITLRKRNLKQNNELQDISFNYVPGKDSADVLARELVEADLLDGCDLLLVAHNMSELISNPAARERVFPLNSPPAPGQVPVESELHGYAKVLIRLVGSPIP</sequence>
<evidence type="ECO:0000313" key="13">
    <source>
        <dbReference type="EMBL" id="KAA0191052.1"/>
    </source>
</evidence>
<dbReference type="Proteomes" id="UP000728185">
    <property type="component" value="Unassembled WGS sequence"/>
</dbReference>
<dbReference type="PANTHER" id="PTHR48012">
    <property type="entry name" value="STERILE20-LIKE KINASE, ISOFORM B-RELATED"/>
    <property type="match status" value="1"/>
</dbReference>
<dbReference type="InterPro" id="IPR024678">
    <property type="entry name" value="Kinase_OSR1/WNK_CCT"/>
</dbReference>
<dbReference type="AlphaFoldDB" id="A0A8E0VJ37"/>
<dbReference type="EMBL" id="LUCM01006596">
    <property type="protein sequence ID" value="KAA0191052.1"/>
    <property type="molecule type" value="Genomic_DNA"/>
</dbReference>
<dbReference type="EC" id="2.7.11.1" evidence="2"/>
<organism evidence="13 14">
    <name type="scientific">Fasciolopsis buskii</name>
    <dbReference type="NCBI Taxonomy" id="27845"/>
    <lineage>
        <taxon>Eukaryota</taxon>
        <taxon>Metazoa</taxon>
        <taxon>Spiralia</taxon>
        <taxon>Lophotrochozoa</taxon>
        <taxon>Platyhelminthes</taxon>
        <taxon>Trematoda</taxon>
        <taxon>Digenea</taxon>
        <taxon>Plagiorchiida</taxon>
        <taxon>Echinostomata</taxon>
        <taxon>Echinostomatoidea</taxon>
        <taxon>Fasciolidae</taxon>
        <taxon>Fasciolopsis</taxon>
    </lineage>
</organism>
<dbReference type="SUPFAM" id="SSF56112">
    <property type="entry name" value="Protein kinase-like (PK-like)"/>
    <property type="match status" value="1"/>
</dbReference>
<keyword evidence="14" id="KW-1185">Reference proteome</keyword>
<keyword evidence="5" id="KW-0808">Transferase</keyword>
<evidence type="ECO:0000256" key="1">
    <source>
        <dbReference type="ARBA" id="ARBA00004496"/>
    </source>
</evidence>
<keyword evidence="6" id="KW-0547">Nucleotide-binding</keyword>
<gene>
    <name evidence="13" type="ORF">FBUS_08280</name>
</gene>
<dbReference type="OrthoDB" id="8693905at2759"/>
<dbReference type="InterPro" id="IPR011009">
    <property type="entry name" value="Kinase-like_dom_sf"/>
</dbReference>
<dbReference type="PANTHER" id="PTHR48012:SF16">
    <property type="entry name" value="NON-SPECIFIC SERINE_THREONINE PROTEIN KINASE"/>
    <property type="match status" value="1"/>
</dbReference>
<evidence type="ECO:0000256" key="8">
    <source>
        <dbReference type="ARBA" id="ARBA00022840"/>
    </source>
</evidence>
<keyword evidence="7 13" id="KW-0418">Kinase</keyword>
<evidence type="ECO:0000313" key="14">
    <source>
        <dbReference type="Proteomes" id="UP000728185"/>
    </source>
</evidence>
<evidence type="ECO:0000256" key="9">
    <source>
        <dbReference type="ARBA" id="ARBA00047899"/>
    </source>
</evidence>
<reference evidence="13" key="1">
    <citation type="submission" date="2019-05" db="EMBL/GenBank/DDBJ databases">
        <title>Annotation for the trematode Fasciolopsis buski.</title>
        <authorList>
            <person name="Choi Y.-J."/>
        </authorList>
    </citation>
    <scope>NUCLEOTIDE SEQUENCE</scope>
    <source>
        <strain evidence="13">HT</strain>
        <tissue evidence="13">Whole worm</tissue>
    </source>
</reference>
<keyword evidence="3" id="KW-0963">Cytoplasm</keyword>
<keyword evidence="4" id="KW-0723">Serine/threonine-protein kinase</keyword>
<feature type="region of interest" description="Disordered" evidence="11">
    <location>
        <begin position="195"/>
        <end position="215"/>
    </location>
</feature>
<feature type="domain" description="Serine/threonine-protein kinase OSR1/WNK CCT" evidence="12">
    <location>
        <begin position="273"/>
        <end position="328"/>
    </location>
</feature>
<comment type="catalytic activity">
    <reaction evidence="9">
        <text>L-threonyl-[protein] + ATP = O-phospho-L-threonyl-[protein] + ADP + H(+)</text>
        <dbReference type="Rhea" id="RHEA:46608"/>
        <dbReference type="Rhea" id="RHEA-COMP:11060"/>
        <dbReference type="Rhea" id="RHEA-COMP:11605"/>
        <dbReference type="ChEBI" id="CHEBI:15378"/>
        <dbReference type="ChEBI" id="CHEBI:30013"/>
        <dbReference type="ChEBI" id="CHEBI:30616"/>
        <dbReference type="ChEBI" id="CHEBI:61977"/>
        <dbReference type="ChEBI" id="CHEBI:456216"/>
        <dbReference type="EC" id="2.7.11.1"/>
    </reaction>
</comment>
<evidence type="ECO:0000256" key="2">
    <source>
        <dbReference type="ARBA" id="ARBA00012513"/>
    </source>
</evidence>
<dbReference type="Gene3D" id="1.10.510.10">
    <property type="entry name" value="Transferase(Phosphotransferase) domain 1"/>
    <property type="match status" value="1"/>
</dbReference>
<dbReference type="Gene3D" id="3.10.20.90">
    <property type="entry name" value="Phosphatidylinositol 3-kinase Catalytic Subunit, Chain A, domain 1"/>
    <property type="match status" value="1"/>
</dbReference>